<keyword evidence="2" id="KW-1185">Reference proteome</keyword>
<accession>A0A4P2VPH1</accession>
<reference evidence="1 2" key="1">
    <citation type="submission" date="2018-12" db="EMBL/GenBank/DDBJ databases">
        <title>Rubrispira sanarue gen. nov., sp., nov., a member of the order Silvanigrellales, isolated from a brackish lake in Hamamatsu Japan.</title>
        <authorList>
            <person name="Maejima Y."/>
            <person name="Iino T."/>
            <person name="Muraguchi Y."/>
            <person name="Fukuda K."/>
            <person name="Nojiri H."/>
            <person name="Ohkuma M."/>
            <person name="Moriuchi R."/>
            <person name="Dohra H."/>
            <person name="Kimbara K."/>
            <person name="Shintani M."/>
        </authorList>
    </citation>
    <scope>NUCLEOTIDE SEQUENCE [LARGE SCALE GENOMIC DNA]</scope>
    <source>
        <strain evidence="1 2">RF1110005</strain>
    </source>
</reference>
<dbReference type="InterPro" id="IPR023214">
    <property type="entry name" value="HAD_sf"/>
</dbReference>
<dbReference type="PANTHER" id="PTHR43611">
    <property type="entry name" value="ALPHA-D-GLUCOSE 1-PHOSPHATE PHOSPHATASE"/>
    <property type="match status" value="1"/>
</dbReference>
<gene>
    <name evidence="1" type="ORF">JCM31447_21160</name>
</gene>
<dbReference type="OrthoDB" id="5291436at2"/>
<dbReference type="InterPro" id="IPR036412">
    <property type="entry name" value="HAD-like_sf"/>
</dbReference>
<evidence type="ECO:0008006" key="3">
    <source>
        <dbReference type="Google" id="ProtNLM"/>
    </source>
</evidence>
<dbReference type="Pfam" id="PF00702">
    <property type="entry name" value="Hydrolase"/>
    <property type="match status" value="1"/>
</dbReference>
<evidence type="ECO:0000313" key="2">
    <source>
        <dbReference type="Proteomes" id="UP000291236"/>
    </source>
</evidence>
<evidence type="ECO:0000313" key="1">
    <source>
        <dbReference type="EMBL" id="BBH53669.1"/>
    </source>
</evidence>
<dbReference type="EMBL" id="AP019368">
    <property type="protein sequence ID" value="BBH53669.1"/>
    <property type="molecule type" value="Genomic_DNA"/>
</dbReference>
<dbReference type="SFLD" id="SFLDG01129">
    <property type="entry name" value="C1.5:_HAD__Beta-PGM__Phosphata"/>
    <property type="match status" value="1"/>
</dbReference>
<proteinExistence type="predicted"/>
<dbReference type="KEGG" id="sbf:JCM31447_21160"/>
<dbReference type="PANTHER" id="PTHR43611:SF3">
    <property type="entry name" value="FLAVIN MONONUCLEOTIDE HYDROLASE 1, CHLOROPLATIC"/>
    <property type="match status" value="1"/>
</dbReference>
<organism evidence="1 2">
    <name type="scientific">Fluviispira sanaruensis</name>
    <dbReference type="NCBI Taxonomy" id="2493639"/>
    <lineage>
        <taxon>Bacteria</taxon>
        <taxon>Pseudomonadati</taxon>
        <taxon>Bdellovibrionota</taxon>
        <taxon>Oligoflexia</taxon>
        <taxon>Silvanigrellales</taxon>
        <taxon>Silvanigrellaceae</taxon>
        <taxon>Fluviispira</taxon>
    </lineage>
</organism>
<protein>
    <recommendedName>
        <fullName evidence="3">Haloacid dehalogenase</fullName>
    </recommendedName>
</protein>
<dbReference type="AlphaFoldDB" id="A0A4P2VPH1"/>
<dbReference type="RefSeq" id="WP_130609994.1">
    <property type="nucleotide sequence ID" value="NZ_AP019368.1"/>
</dbReference>
<sequence length="290" mass="33353">MLWPAVTETDLIELVTEFNDEKYKICLNNKGYAGFVFFDIGSVLLDLDWDISFETYGKLFPVGTNINYYNVLEILRENHVLSDWCTGQMGAFSYAQAIMNAYRQEAKISEVNSLLSILDVKHADSLVVGALRLRVYELAKKLRDMNFAIGVLSNATTWHEVVIEKRLPVRDFFDVCIFSQDLGCEKPQRKIYEVAQYEANRFVQKKFNATLDPNDIYFIDDTPVNVRAAREMNWQTSLVNLFNDSILEKISQKKISENELKEASHIRENLLFGQSAASRVENIFKSIVTL</sequence>
<dbReference type="SUPFAM" id="SSF56784">
    <property type="entry name" value="HAD-like"/>
    <property type="match status" value="1"/>
</dbReference>
<dbReference type="Proteomes" id="UP000291236">
    <property type="component" value="Chromosome"/>
</dbReference>
<name>A0A4P2VPH1_FLUSA</name>
<dbReference type="Gene3D" id="3.40.50.1000">
    <property type="entry name" value="HAD superfamily/HAD-like"/>
    <property type="match status" value="1"/>
</dbReference>
<dbReference type="SFLD" id="SFLDS00003">
    <property type="entry name" value="Haloacid_Dehalogenase"/>
    <property type="match status" value="1"/>
</dbReference>